<protein>
    <submittedName>
        <fullName evidence="5">Regulator of protease activity HflC, stomatin/prohibitin superfamily</fullName>
    </submittedName>
</protein>
<dbReference type="SUPFAM" id="SSF117892">
    <property type="entry name" value="Band 7/SPFH domain"/>
    <property type="match status" value="1"/>
</dbReference>
<keyword evidence="6" id="KW-1185">Reference proteome</keyword>
<feature type="coiled-coil region" evidence="2">
    <location>
        <begin position="236"/>
        <end position="292"/>
    </location>
</feature>
<keyword evidence="5" id="KW-0645">Protease</keyword>
<name>A0A212PVH9_9PROT</name>
<dbReference type="GO" id="GO:0016020">
    <property type="term" value="C:membrane"/>
    <property type="evidence" value="ECO:0007669"/>
    <property type="project" value="UniProtKB-SubCell"/>
</dbReference>
<dbReference type="InterPro" id="IPR036013">
    <property type="entry name" value="Band_7/SPFH_dom_sf"/>
</dbReference>
<evidence type="ECO:0000256" key="3">
    <source>
        <dbReference type="SAM" id="Phobius"/>
    </source>
</evidence>
<dbReference type="AlphaFoldDB" id="A0A212PVH9"/>
<evidence type="ECO:0000313" key="5">
    <source>
        <dbReference type="EMBL" id="SNB50956.1"/>
    </source>
</evidence>
<dbReference type="Gene3D" id="3.30.479.30">
    <property type="entry name" value="Band 7 domain"/>
    <property type="match status" value="1"/>
</dbReference>
<evidence type="ECO:0000313" key="6">
    <source>
        <dbReference type="Proteomes" id="UP000197065"/>
    </source>
</evidence>
<feature type="domain" description="Band 7" evidence="4">
    <location>
        <begin position="29"/>
        <end position="220"/>
    </location>
</feature>
<feature type="transmembrane region" description="Helical" evidence="3">
    <location>
        <begin position="6"/>
        <end position="25"/>
    </location>
</feature>
<dbReference type="Pfam" id="PF01145">
    <property type="entry name" value="Band_7"/>
    <property type="match status" value="1"/>
</dbReference>
<accession>A0A212PVH9</accession>
<keyword evidence="3" id="KW-0812">Transmembrane</keyword>
<comment type="subcellular location">
    <subcellularLocation>
        <location evidence="1">Membrane</location>
        <topology evidence="1">Single-pass membrane protein</topology>
    </subcellularLocation>
</comment>
<evidence type="ECO:0000259" key="4">
    <source>
        <dbReference type="Pfam" id="PF01145"/>
    </source>
</evidence>
<dbReference type="InterPro" id="IPR001107">
    <property type="entry name" value="Band_7"/>
</dbReference>
<dbReference type="GO" id="GO:0008233">
    <property type="term" value="F:peptidase activity"/>
    <property type="evidence" value="ECO:0007669"/>
    <property type="project" value="UniProtKB-KW"/>
</dbReference>
<dbReference type="EMBL" id="FYEH01000001">
    <property type="protein sequence ID" value="SNB50956.1"/>
    <property type="molecule type" value="Genomic_DNA"/>
</dbReference>
<evidence type="ECO:0000256" key="1">
    <source>
        <dbReference type="ARBA" id="ARBA00004167"/>
    </source>
</evidence>
<keyword evidence="2" id="KW-0175">Coiled coil</keyword>
<dbReference type="Proteomes" id="UP000197065">
    <property type="component" value="Unassembled WGS sequence"/>
</dbReference>
<keyword evidence="3" id="KW-0472">Membrane</keyword>
<reference evidence="5 6" key="1">
    <citation type="submission" date="2017-06" db="EMBL/GenBank/DDBJ databases">
        <authorList>
            <person name="Kim H.J."/>
            <person name="Triplett B.A."/>
        </authorList>
    </citation>
    <scope>NUCLEOTIDE SEQUENCE [LARGE SCALE GENOMIC DNA]</scope>
    <source>
        <strain evidence="5 6">B29T1</strain>
    </source>
</reference>
<keyword evidence="5" id="KW-0378">Hydrolase</keyword>
<sequence length="360" mass="40293">MFDAFSFIIIAFALIIFLMIFRRLFGHVKANPSVYIIHFRNGKPVRQGAGLSFFYFAPNASLVSIPLETIDIPFMFQEVSQDFQEVTVQGQVTYRISEPVVLAGMMNFTLGPDRKAYLSEDPQKLSARVVTVVQVQVRNALQTMPLQDLLRRSSELEISVRDAVGQAATFKTLGISLVDLSILAVKPNPDTGRALEANAREQILKQADDAVYVRRNAAIEQERAVKENELNTEIAIETKKRQIRDTQLEAERAELERRQEIEDQALTGKINLEERNRELTVLRLENARKEADAKAYAISTTMAVFKDVDPKVLQALTIGQAKSSTLIAQAFNGLAEGADRIGELNISPALLRSLLEDQED</sequence>
<evidence type="ECO:0000256" key="2">
    <source>
        <dbReference type="SAM" id="Coils"/>
    </source>
</evidence>
<keyword evidence="3" id="KW-1133">Transmembrane helix</keyword>
<proteinExistence type="predicted"/>
<dbReference type="GO" id="GO:0006508">
    <property type="term" value="P:proteolysis"/>
    <property type="evidence" value="ECO:0007669"/>
    <property type="project" value="UniProtKB-KW"/>
</dbReference>
<organism evidence="5 6">
    <name type="scientific">Arboricoccus pini</name>
    <dbReference type="NCBI Taxonomy" id="1963835"/>
    <lineage>
        <taxon>Bacteria</taxon>
        <taxon>Pseudomonadati</taxon>
        <taxon>Pseudomonadota</taxon>
        <taxon>Alphaproteobacteria</taxon>
        <taxon>Geminicoccales</taxon>
        <taxon>Geminicoccaceae</taxon>
        <taxon>Arboricoccus</taxon>
    </lineage>
</organism>
<gene>
    <name evidence="5" type="ORF">SAMN07250955_1016</name>
</gene>